<dbReference type="AlphaFoldDB" id="X0Z856"/>
<dbReference type="FunFam" id="1.10.10.10:FF:000214">
    <property type="entry name" value="Methylated-DNA--protein-cysteine methyltransferase"/>
    <property type="match status" value="1"/>
</dbReference>
<gene>
    <name evidence="11" type="ORF">S01H4_12624</name>
</gene>
<evidence type="ECO:0000313" key="11">
    <source>
        <dbReference type="EMBL" id="GAG65570.1"/>
    </source>
</evidence>
<evidence type="ECO:0000256" key="2">
    <source>
        <dbReference type="ARBA" id="ARBA00008711"/>
    </source>
</evidence>
<dbReference type="InterPro" id="IPR023546">
    <property type="entry name" value="MGMT"/>
</dbReference>
<dbReference type="Gene3D" id="3.30.160.70">
    <property type="entry name" value="Methylated DNA-protein cysteine methyltransferase domain"/>
    <property type="match status" value="1"/>
</dbReference>
<accession>X0Z856</accession>
<comment type="catalytic activity">
    <reaction evidence="9">
        <text>a 6-O-methyl-2'-deoxyguanosine in DNA + L-cysteinyl-[protein] = S-methyl-L-cysteinyl-[protein] + a 2'-deoxyguanosine in DNA</text>
        <dbReference type="Rhea" id="RHEA:24000"/>
        <dbReference type="Rhea" id="RHEA-COMP:10131"/>
        <dbReference type="Rhea" id="RHEA-COMP:10132"/>
        <dbReference type="Rhea" id="RHEA-COMP:11367"/>
        <dbReference type="Rhea" id="RHEA-COMP:11368"/>
        <dbReference type="ChEBI" id="CHEBI:29950"/>
        <dbReference type="ChEBI" id="CHEBI:82612"/>
        <dbReference type="ChEBI" id="CHEBI:85445"/>
        <dbReference type="ChEBI" id="CHEBI:85448"/>
        <dbReference type="EC" id="2.1.1.63"/>
    </reaction>
</comment>
<evidence type="ECO:0000256" key="5">
    <source>
        <dbReference type="ARBA" id="ARBA00022603"/>
    </source>
</evidence>
<dbReference type="InterPro" id="IPR001497">
    <property type="entry name" value="MethylDNA_cys_MeTrfase_AS"/>
</dbReference>
<dbReference type="Pfam" id="PF01035">
    <property type="entry name" value="DNA_binding_1"/>
    <property type="match status" value="1"/>
</dbReference>
<dbReference type="InterPro" id="IPR036388">
    <property type="entry name" value="WH-like_DNA-bd_sf"/>
</dbReference>
<evidence type="ECO:0000259" key="10">
    <source>
        <dbReference type="Pfam" id="PF01035"/>
    </source>
</evidence>
<evidence type="ECO:0000256" key="6">
    <source>
        <dbReference type="ARBA" id="ARBA00022679"/>
    </source>
</evidence>
<evidence type="ECO:0000256" key="3">
    <source>
        <dbReference type="ARBA" id="ARBA00011918"/>
    </source>
</evidence>
<keyword evidence="4" id="KW-0963">Cytoplasm</keyword>
<dbReference type="EMBL" id="BART01005411">
    <property type="protein sequence ID" value="GAG65570.1"/>
    <property type="molecule type" value="Genomic_DNA"/>
</dbReference>
<dbReference type="Gene3D" id="1.10.10.10">
    <property type="entry name" value="Winged helix-like DNA-binding domain superfamily/Winged helix DNA-binding domain"/>
    <property type="match status" value="1"/>
</dbReference>
<dbReference type="InterPro" id="IPR036217">
    <property type="entry name" value="MethylDNA_cys_MeTrfase_DNAb"/>
</dbReference>
<evidence type="ECO:0000256" key="1">
    <source>
        <dbReference type="ARBA" id="ARBA00001286"/>
    </source>
</evidence>
<dbReference type="SUPFAM" id="SSF53155">
    <property type="entry name" value="Methylated DNA-protein cysteine methyltransferase domain"/>
    <property type="match status" value="1"/>
</dbReference>
<proteinExistence type="inferred from homology"/>
<dbReference type="InterPro" id="IPR014048">
    <property type="entry name" value="MethylDNA_cys_MeTrfase_DNA-bd"/>
</dbReference>
<evidence type="ECO:0000256" key="9">
    <source>
        <dbReference type="ARBA" id="ARBA00049348"/>
    </source>
</evidence>
<dbReference type="InterPro" id="IPR036631">
    <property type="entry name" value="MGMT_N_sf"/>
</dbReference>
<dbReference type="EC" id="2.1.1.63" evidence="3"/>
<keyword evidence="7" id="KW-0227">DNA damage</keyword>
<comment type="catalytic activity">
    <reaction evidence="1">
        <text>a 4-O-methyl-thymidine in DNA + L-cysteinyl-[protein] = a thymidine in DNA + S-methyl-L-cysteinyl-[protein]</text>
        <dbReference type="Rhea" id="RHEA:53428"/>
        <dbReference type="Rhea" id="RHEA-COMP:10131"/>
        <dbReference type="Rhea" id="RHEA-COMP:10132"/>
        <dbReference type="Rhea" id="RHEA-COMP:13555"/>
        <dbReference type="Rhea" id="RHEA-COMP:13556"/>
        <dbReference type="ChEBI" id="CHEBI:29950"/>
        <dbReference type="ChEBI" id="CHEBI:82612"/>
        <dbReference type="ChEBI" id="CHEBI:137386"/>
        <dbReference type="ChEBI" id="CHEBI:137387"/>
        <dbReference type="EC" id="2.1.1.63"/>
    </reaction>
</comment>
<protein>
    <recommendedName>
        <fullName evidence="3">methylated-DNA--[protein]-cysteine S-methyltransferase</fullName>
        <ecNumber evidence="3">2.1.1.63</ecNumber>
    </recommendedName>
</protein>
<dbReference type="PANTHER" id="PTHR10815">
    <property type="entry name" value="METHYLATED-DNA--PROTEIN-CYSTEINE METHYLTRANSFERASE"/>
    <property type="match status" value="1"/>
</dbReference>
<sequence>MRNIYVSNIESNIGKIFIASSDKGLIKVSLDCSKKDFIKSLENQYSSNSYKSGIVFNYNKNSSKIYLSNYKNKKILNQIKSYLIGDLKKFNINIDIKVTDFQKKVLNVVKRIEYGKVKSYGQIAKEIKKPGASRAVGNAIAKNPIPIVIPCHRVVKSDGTIGGFGGKEKRVDIKRKLLEIEGLELK</sequence>
<dbReference type="CDD" id="cd06445">
    <property type="entry name" value="ATase"/>
    <property type="match status" value="1"/>
</dbReference>
<comment type="caution">
    <text evidence="11">The sequence shown here is derived from an EMBL/GenBank/DDBJ whole genome shotgun (WGS) entry which is preliminary data.</text>
</comment>
<dbReference type="GO" id="GO:0003908">
    <property type="term" value="F:methylated-DNA-[protein]-cysteine S-methyltransferase activity"/>
    <property type="evidence" value="ECO:0007669"/>
    <property type="project" value="UniProtKB-EC"/>
</dbReference>
<dbReference type="GO" id="GO:0032259">
    <property type="term" value="P:methylation"/>
    <property type="evidence" value="ECO:0007669"/>
    <property type="project" value="UniProtKB-KW"/>
</dbReference>
<dbReference type="NCBIfam" id="TIGR00589">
    <property type="entry name" value="ogt"/>
    <property type="match status" value="1"/>
</dbReference>
<reference evidence="11" key="1">
    <citation type="journal article" date="2014" name="Front. Microbiol.">
        <title>High frequency of phylogenetically diverse reductive dehalogenase-homologous genes in deep subseafloor sedimentary metagenomes.</title>
        <authorList>
            <person name="Kawai M."/>
            <person name="Futagami T."/>
            <person name="Toyoda A."/>
            <person name="Takaki Y."/>
            <person name="Nishi S."/>
            <person name="Hori S."/>
            <person name="Arai W."/>
            <person name="Tsubouchi T."/>
            <person name="Morono Y."/>
            <person name="Uchiyama I."/>
            <person name="Ito T."/>
            <person name="Fujiyama A."/>
            <person name="Inagaki F."/>
            <person name="Takami H."/>
        </authorList>
    </citation>
    <scope>NUCLEOTIDE SEQUENCE</scope>
    <source>
        <strain evidence="11">Expedition CK06-06</strain>
    </source>
</reference>
<keyword evidence="8" id="KW-0234">DNA repair</keyword>
<evidence type="ECO:0000256" key="8">
    <source>
        <dbReference type="ARBA" id="ARBA00023204"/>
    </source>
</evidence>
<evidence type="ECO:0000256" key="4">
    <source>
        <dbReference type="ARBA" id="ARBA00022490"/>
    </source>
</evidence>
<dbReference type="PROSITE" id="PS00374">
    <property type="entry name" value="MGMT"/>
    <property type="match status" value="1"/>
</dbReference>
<keyword evidence="6" id="KW-0808">Transferase</keyword>
<keyword evidence="5" id="KW-0489">Methyltransferase</keyword>
<dbReference type="HAMAP" id="MF_00772">
    <property type="entry name" value="OGT"/>
    <property type="match status" value="1"/>
</dbReference>
<dbReference type="PANTHER" id="PTHR10815:SF13">
    <property type="entry name" value="METHYLATED-DNA--PROTEIN-CYSTEINE METHYLTRANSFERASE"/>
    <property type="match status" value="1"/>
</dbReference>
<dbReference type="GO" id="GO:0006281">
    <property type="term" value="P:DNA repair"/>
    <property type="evidence" value="ECO:0007669"/>
    <property type="project" value="UniProtKB-KW"/>
</dbReference>
<comment type="similarity">
    <text evidence="2">Belongs to the MGMT family.</text>
</comment>
<feature type="domain" description="Methylated-DNA-[protein]-cysteine S-methyltransferase DNA binding" evidence="10">
    <location>
        <begin position="100"/>
        <end position="182"/>
    </location>
</feature>
<organism evidence="11">
    <name type="scientific">marine sediment metagenome</name>
    <dbReference type="NCBI Taxonomy" id="412755"/>
    <lineage>
        <taxon>unclassified sequences</taxon>
        <taxon>metagenomes</taxon>
        <taxon>ecological metagenomes</taxon>
    </lineage>
</organism>
<name>X0Z856_9ZZZZ</name>
<dbReference type="SUPFAM" id="SSF46767">
    <property type="entry name" value="Methylated DNA-protein cysteine methyltransferase, C-terminal domain"/>
    <property type="match status" value="1"/>
</dbReference>
<evidence type="ECO:0000256" key="7">
    <source>
        <dbReference type="ARBA" id="ARBA00022763"/>
    </source>
</evidence>